<organism evidence="2 3">
    <name type="scientific">Anaerospora hongkongensis</name>
    <dbReference type="NCBI Taxonomy" id="244830"/>
    <lineage>
        <taxon>Bacteria</taxon>
        <taxon>Bacillati</taxon>
        <taxon>Bacillota</taxon>
        <taxon>Negativicutes</taxon>
        <taxon>Selenomonadales</taxon>
        <taxon>Sporomusaceae</taxon>
        <taxon>Anaerospora</taxon>
    </lineage>
</organism>
<feature type="transmembrane region" description="Helical" evidence="1">
    <location>
        <begin position="20"/>
        <end position="45"/>
    </location>
</feature>
<gene>
    <name evidence="2" type="ORF">EV210_101176</name>
</gene>
<dbReference type="EMBL" id="SLUI01000001">
    <property type="protein sequence ID" value="TCL39976.1"/>
    <property type="molecule type" value="Genomic_DNA"/>
</dbReference>
<protein>
    <submittedName>
        <fullName evidence="2">Uncharacterized protein</fullName>
    </submittedName>
</protein>
<keyword evidence="1" id="KW-0472">Membrane</keyword>
<name>A0A4R1Q5Y8_9FIRM</name>
<dbReference type="AlphaFoldDB" id="A0A4R1Q5Y8"/>
<keyword evidence="1" id="KW-1133">Transmembrane helix</keyword>
<sequence length="64" mass="7170">MEWPTAVTIVGLAISSPVWVGTAFFLIMLIIAFLIVICALPVYAFKRLKDKYIKKKAQNKAEAK</sequence>
<evidence type="ECO:0000313" key="2">
    <source>
        <dbReference type="EMBL" id="TCL39976.1"/>
    </source>
</evidence>
<evidence type="ECO:0000313" key="3">
    <source>
        <dbReference type="Proteomes" id="UP000295063"/>
    </source>
</evidence>
<accession>A0A4R1Q5Y8</accession>
<dbReference type="Proteomes" id="UP000295063">
    <property type="component" value="Unassembled WGS sequence"/>
</dbReference>
<proteinExistence type="predicted"/>
<evidence type="ECO:0000256" key="1">
    <source>
        <dbReference type="SAM" id="Phobius"/>
    </source>
</evidence>
<reference evidence="2 3" key="1">
    <citation type="submission" date="2019-03" db="EMBL/GenBank/DDBJ databases">
        <title>Genomic Encyclopedia of Type Strains, Phase IV (KMG-IV): sequencing the most valuable type-strain genomes for metagenomic binning, comparative biology and taxonomic classification.</title>
        <authorList>
            <person name="Goeker M."/>
        </authorList>
    </citation>
    <scope>NUCLEOTIDE SEQUENCE [LARGE SCALE GENOMIC DNA]</scope>
    <source>
        <strain evidence="2 3">DSM 15969</strain>
    </source>
</reference>
<keyword evidence="3" id="KW-1185">Reference proteome</keyword>
<keyword evidence="1" id="KW-0812">Transmembrane</keyword>
<comment type="caution">
    <text evidence="2">The sequence shown here is derived from an EMBL/GenBank/DDBJ whole genome shotgun (WGS) entry which is preliminary data.</text>
</comment>